<dbReference type="InterPro" id="IPR017932">
    <property type="entry name" value="GATase_2_dom"/>
</dbReference>
<dbReference type="CDD" id="cd00714">
    <property type="entry name" value="GFAT"/>
    <property type="match status" value="1"/>
</dbReference>
<keyword evidence="8" id="KW-0315">Glutamine amidotransferase</keyword>
<feature type="domain" description="Glutamine amidotransferase type-2" evidence="11">
    <location>
        <begin position="68"/>
        <end position="366"/>
    </location>
</feature>
<sequence length="763" mass="84515">MQGDADPLQTSGVQATGAQSNYSNRRAQLWIYLVHPEPRVNYLNSRFVLLPSLSPFHLKVLHQTLAMCGIFGYCNYLKDKNRKELLEILCNGLARQEYRGYDSAGLGIDGDKPGEIVYFREVGKVAGLRKRIAESNIDTTKVVTSQVSIAHTRWATHGVPSTINCHPIRAGSSDEFIVVHNGIVTNAAALKQVLQRRGYKFETDTDTEAVAILTKYVWDSQPDKRLTFVELIKTVLKELEGSFAFVFKSIHFPNEIVTARRGSPLLIGVKTDKKLKVDFVDVEFSGADADTKVVDTLAAPTSPTSRLTPPSLGPKISRRHSRNFIAEDGTPQPIEFFIASDAAAIVEHTKRVLYLEDDDIARIADGQLHIHRLRRDDGQADTPAKRSIETLEMEIAAIMKGKFDHFMQKEIYEQPESVVNTMRGRVNFDDYKVTLGGLRSYLHIMRRGRRIVFCACGTSYHSALATRAIFEELTEIPVSVELASDFLDRKTPIFRDDVCIFVSQSGETADTILALRYCLDRGALCIGVVNTVGSTISRETHCGVHINAGPEVGVASTKAYTSQYIALMLIAIQLSEDRISFTERRNAIIDGLRALPGQIKTVLALDTSLREFATGVLANSRSLLLMGRGYQHATCLEGALKIKEISYMHSEGILAGELKHGPLALIDENMPVIIIMTQDSLYPKVQSAFSQITARKAQPIVICNDGDDGIQQGAKTIRVPRTVDALQGLLNIIPLQLLSYHLAIKNGFDVDFPRNLAKSVTTE</sequence>
<evidence type="ECO:0000256" key="9">
    <source>
        <dbReference type="ARBA" id="ARBA00029805"/>
    </source>
</evidence>
<dbReference type="GO" id="GO:0006047">
    <property type="term" value="P:UDP-N-acetylglucosamine metabolic process"/>
    <property type="evidence" value="ECO:0007669"/>
    <property type="project" value="TreeGrafter"/>
</dbReference>
<evidence type="ECO:0000313" key="13">
    <source>
        <dbReference type="EMBL" id="KAF8437992.1"/>
    </source>
</evidence>
<dbReference type="NCBIfam" id="TIGR01135">
    <property type="entry name" value="glmS"/>
    <property type="match status" value="1"/>
</dbReference>
<dbReference type="GO" id="GO:0006487">
    <property type="term" value="P:protein N-linked glycosylation"/>
    <property type="evidence" value="ECO:0007669"/>
    <property type="project" value="TreeGrafter"/>
</dbReference>
<evidence type="ECO:0000256" key="1">
    <source>
        <dbReference type="ARBA" id="ARBA00001031"/>
    </source>
</evidence>
<dbReference type="NCBIfam" id="NF001484">
    <property type="entry name" value="PRK00331.1"/>
    <property type="match status" value="1"/>
</dbReference>
<reference evidence="13" key="2">
    <citation type="journal article" date="2020" name="Nat. Commun.">
        <title>Large-scale genome sequencing of mycorrhizal fungi provides insights into the early evolution of symbiotic traits.</title>
        <authorList>
            <person name="Miyauchi S."/>
            <person name="Kiss E."/>
            <person name="Kuo A."/>
            <person name="Drula E."/>
            <person name="Kohler A."/>
            <person name="Sanchez-Garcia M."/>
            <person name="Morin E."/>
            <person name="Andreopoulos B."/>
            <person name="Barry K.W."/>
            <person name="Bonito G."/>
            <person name="Buee M."/>
            <person name="Carver A."/>
            <person name="Chen C."/>
            <person name="Cichocki N."/>
            <person name="Clum A."/>
            <person name="Culley D."/>
            <person name="Crous P.W."/>
            <person name="Fauchery L."/>
            <person name="Girlanda M."/>
            <person name="Hayes R.D."/>
            <person name="Keri Z."/>
            <person name="LaButti K."/>
            <person name="Lipzen A."/>
            <person name="Lombard V."/>
            <person name="Magnuson J."/>
            <person name="Maillard F."/>
            <person name="Murat C."/>
            <person name="Nolan M."/>
            <person name="Ohm R.A."/>
            <person name="Pangilinan J."/>
            <person name="Pereira M.F."/>
            <person name="Perotto S."/>
            <person name="Peter M."/>
            <person name="Pfister S."/>
            <person name="Riley R."/>
            <person name="Sitrit Y."/>
            <person name="Stielow J.B."/>
            <person name="Szollosi G."/>
            <person name="Zifcakova L."/>
            <person name="Stursova M."/>
            <person name="Spatafora J.W."/>
            <person name="Tedersoo L."/>
            <person name="Vaario L.M."/>
            <person name="Yamada A."/>
            <person name="Yan M."/>
            <person name="Wang P."/>
            <person name="Xu J."/>
            <person name="Bruns T."/>
            <person name="Baldrian P."/>
            <person name="Vilgalys R."/>
            <person name="Dunand C."/>
            <person name="Henrissat B."/>
            <person name="Grigoriev I.V."/>
            <person name="Hibbett D."/>
            <person name="Nagy L.G."/>
            <person name="Martin F.M."/>
        </authorList>
    </citation>
    <scope>NUCLEOTIDE SEQUENCE</scope>
    <source>
        <strain evidence="13">BED1</strain>
    </source>
</reference>
<feature type="domain" description="SIS" evidence="12">
    <location>
        <begin position="441"/>
        <end position="580"/>
    </location>
</feature>
<dbReference type="CDD" id="cd05009">
    <property type="entry name" value="SIS_GlmS_GlmD_2"/>
    <property type="match status" value="1"/>
</dbReference>
<dbReference type="GO" id="GO:0006031">
    <property type="term" value="P:chitin biosynthetic process"/>
    <property type="evidence" value="ECO:0007669"/>
    <property type="project" value="UniProtKB-ARBA"/>
</dbReference>
<dbReference type="Gene3D" id="3.40.50.10490">
    <property type="entry name" value="Glucose-6-phosphate isomerase like protein, domain 1"/>
    <property type="match status" value="2"/>
</dbReference>
<dbReference type="GO" id="GO:0097367">
    <property type="term" value="F:carbohydrate derivative binding"/>
    <property type="evidence" value="ECO:0007669"/>
    <property type="project" value="InterPro"/>
</dbReference>
<evidence type="ECO:0000256" key="3">
    <source>
        <dbReference type="ARBA" id="ARBA00004775"/>
    </source>
</evidence>
<dbReference type="InterPro" id="IPR029055">
    <property type="entry name" value="Ntn_hydrolases_N"/>
</dbReference>
<dbReference type="PROSITE" id="PS51464">
    <property type="entry name" value="SIS"/>
    <property type="match status" value="2"/>
</dbReference>
<dbReference type="InterPro" id="IPR035490">
    <property type="entry name" value="GlmS/FrlB_SIS"/>
</dbReference>
<dbReference type="GO" id="GO:0006002">
    <property type="term" value="P:fructose 6-phosphate metabolic process"/>
    <property type="evidence" value="ECO:0007669"/>
    <property type="project" value="TreeGrafter"/>
</dbReference>
<evidence type="ECO:0000256" key="6">
    <source>
        <dbReference type="ARBA" id="ARBA00022679"/>
    </source>
</evidence>
<dbReference type="FunFam" id="3.40.50.10490:FF:000002">
    <property type="entry name" value="Glutamine--fructose-6-phosphate aminotransferase [isomerizing]"/>
    <property type="match status" value="1"/>
</dbReference>
<dbReference type="EMBL" id="WHUW01000017">
    <property type="protein sequence ID" value="KAF8437992.1"/>
    <property type="molecule type" value="Genomic_DNA"/>
</dbReference>
<dbReference type="PANTHER" id="PTHR10937">
    <property type="entry name" value="GLUCOSAMINE--FRUCTOSE-6-PHOSPHATE AMINOTRANSFERASE, ISOMERIZING"/>
    <property type="match status" value="1"/>
</dbReference>
<comment type="function">
    <text evidence="2">Involved in amino sugar synthesis (formation of chitin, supplies the amino sugars of asparagine-linked oligosaccharides of glycoproteins).</text>
</comment>
<feature type="domain" description="SIS" evidence="12">
    <location>
        <begin position="613"/>
        <end position="753"/>
    </location>
</feature>
<dbReference type="FunFam" id="3.60.20.10:FF:000052">
    <property type="entry name" value="Glutamine--fructose-6-phosphate aminotransferase [isomerizing] 2"/>
    <property type="match status" value="1"/>
</dbReference>
<organism evidence="13 14">
    <name type="scientific">Boletus edulis BED1</name>
    <dbReference type="NCBI Taxonomy" id="1328754"/>
    <lineage>
        <taxon>Eukaryota</taxon>
        <taxon>Fungi</taxon>
        <taxon>Dikarya</taxon>
        <taxon>Basidiomycota</taxon>
        <taxon>Agaricomycotina</taxon>
        <taxon>Agaricomycetes</taxon>
        <taxon>Agaricomycetidae</taxon>
        <taxon>Boletales</taxon>
        <taxon>Boletineae</taxon>
        <taxon>Boletaceae</taxon>
        <taxon>Boletoideae</taxon>
        <taxon>Boletus</taxon>
    </lineage>
</organism>
<dbReference type="InterPro" id="IPR005855">
    <property type="entry name" value="GFAT"/>
</dbReference>
<dbReference type="Pfam" id="PF13522">
    <property type="entry name" value="GATase_6"/>
    <property type="match status" value="1"/>
</dbReference>
<evidence type="ECO:0000256" key="8">
    <source>
        <dbReference type="ARBA" id="ARBA00022962"/>
    </source>
</evidence>
<proteinExistence type="predicted"/>
<name>A0AAD4BR02_BOLED</name>
<dbReference type="GO" id="GO:0004360">
    <property type="term" value="F:glutamine-fructose-6-phosphate transaminase (isomerizing) activity"/>
    <property type="evidence" value="ECO:0007669"/>
    <property type="project" value="UniProtKB-EC"/>
</dbReference>
<dbReference type="InterPro" id="IPR047084">
    <property type="entry name" value="GFAT_N"/>
</dbReference>
<keyword evidence="6" id="KW-0808">Transferase</keyword>
<dbReference type="Proteomes" id="UP001194468">
    <property type="component" value="Unassembled WGS sequence"/>
</dbReference>
<comment type="pathway">
    <text evidence="3">Nucleotide-sugar biosynthesis; UDP-N-acetyl-alpha-D-glucosamine biosynthesis; alpha-D-glucosamine 6-phosphate from D-fructose 6-phosphate: step 1/1.</text>
</comment>
<gene>
    <name evidence="13" type="ORF">L210DRAFT_3545166</name>
</gene>
<comment type="catalytic activity">
    <reaction evidence="1">
        <text>D-fructose 6-phosphate + L-glutamine = D-glucosamine 6-phosphate + L-glutamate</text>
        <dbReference type="Rhea" id="RHEA:13237"/>
        <dbReference type="ChEBI" id="CHEBI:29985"/>
        <dbReference type="ChEBI" id="CHEBI:58359"/>
        <dbReference type="ChEBI" id="CHEBI:58725"/>
        <dbReference type="ChEBI" id="CHEBI:61527"/>
        <dbReference type="EC" id="2.6.1.16"/>
    </reaction>
</comment>
<dbReference type="SUPFAM" id="SSF53697">
    <property type="entry name" value="SIS domain"/>
    <property type="match status" value="1"/>
</dbReference>
<keyword evidence="14" id="KW-1185">Reference proteome</keyword>
<dbReference type="AlphaFoldDB" id="A0AAD4BR02"/>
<dbReference type="InterPro" id="IPR001347">
    <property type="entry name" value="SIS_dom"/>
</dbReference>
<evidence type="ECO:0000313" key="14">
    <source>
        <dbReference type="Proteomes" id="UP001194468"/>
    </source>
</evidence>
<dbReference type="FunFam" id="3.40.50.10490:FF:000001">
    <property type="entry name" value="Glutamine--fructose-6-phosphate aminotransferase [isomerizing]"/>
    <property type="match status" value="1"/>
</dbReference>
<dbReference type="SUPFAM" id="SSF56235">
    <property type="entry name" value="N-terminal nucleophile aminohydrolases (Ntn hydrolases)"/>
    <property type="match status" value="1"/>
</dbReference>
<dbReference type="InterPro" id="IPR035466">
    <property type="entry name" value="GlmS/AgaS_SIS"/>
</dbReference>
<reference evidence="13" key="1">
    <citation type="submission" date="2019-10" db="EMBL/GenBank/DDBJ databases">
        <authorList>
            <consortium name="DOE Joint Genome Institute"/>
            <person name="Kuo A."/>
            <person name="Miyauchi S."/>
            <person name="Kiss E."/>
            <person name="Drula E."/>
            <person name="Kohler A."/>
            <person name="Sanchez-Garcia M."/>
            <person name="Andreopoulos B."/>
            <person name="Barry K.W."/>
            <person name="Bonito G."/>
            <person name="Buee M."/>
            <person name="Carver A."/>
            <person name="Chen C."/>
            <person name="Cichocki N."/>
            <person name="Clum A."/>
            <person name="Culley D."/>
            <person name="Crous P.W."/>
            <person name="Fauchery L."/>
            <person name="Girlanda M."/>
            <person name="Hayes R."/>
            <person name="Keri Z."/>
            <person name="LaButti K."/>
            <person name="Lipzen A."/>
            <person name="Lombard V."/>
            <person name="Magnuson J."/>
            <person name="Maillard F."/>
            <person name="Morin E."/>
            <person name="Murat C."/>
            <person name="Nolan M."/>
            <person name="Ohm R."/>
            <person name="Pangilinan J."/>
            <person name="Pereira M."/>
            <person name="Perotto S."/>
            <person name="Peter M."/>
            <person name="Riley R."/>
            <person name="Sitrit Y."/>
            <person name="Stielow B."/>
            <person name="Szollosi G."/>
            <person name="Zifcakova L."/>
            <person name="Stursova M."/>
            <person name="Spatafora J.W."/>
            <person name="Tedersoo L."/>
            <person name="Vaario L.-M."/>
            <person name="Yamada A."/>
            <person name="Yan M."/>
            <person name="Wang P."/>
            <person name="Xu J."/>
            <person name="Bruns T."/>
            <person name="Baldrian P."/>
            <person name="Vilgalys R."/>
            <person name="Henrissat B."/>
            <person name="Grigoriev I.V."/>
            <person name="Hibbett D."/>
            <person name="Nagy L.G."/>
            <person name="Martin F.M."/>
        </authorList>
    </citation>
    <scope>NUCLEOTIDE SEQUENCE</scope>
    <source>
        <strain evidence="13">BED1</strain>
    </source>
</reference>
<dbReference type="InterPro" id="IPR046348">
    <property type="entry name" value="SIS_dom_sf"/>
</dbReference>
<evidence type="ECO:0000256" key="10">
    <source>
        <dbReference type="ARBA" id="ARBA00033302"/>
    </source>
</evidence>
<dbReference type="Gene3D" id="3.60.20.10">
    <property type="entry name" value="Glutamine Phosphoribosylpyrophosphate, subunit 1, domain 1"/>
    <property type="match status" value="1"/>
</dbReference>
<keyword evidence="5" id="KW-0032">Aminotransferase</keyword>
<evidence type="ECO:0000256" key="2">
    <source>
        <dbReference type="ARBA" id="ARBA00003267"/>
    </source>
</evidence>
<evidence type="ECO:0000256" key="5">
    <source>
        <dbReference type="ARBA" id="ARBA00022576"/>
    </source>
</evidence>
<evidence type="ECO:0000256" key="7">
    <source>
        <dbReference type="ARBA" id="ARBA00022737"/>
    </source>
</evidence>
<evidence type="ECO:0000259" key="11">
    <source>
        <dbReference type="PROSITE" id="PS51278"/>
    </source>
</evidence>
<keyword evidence="7" id="KW-0677">Repeat</keyword>
<evidence type="ECO:0000256" key="4">
    <source>
        <dbReference type="ARBA" id="ARBA00012916"/>
    </source>
</evidence>
<dbReference type="Pfam" id="PF01380">
    <property type="entry name" value="SIS"/>
    <property type="match status" value="2"/>
</dbReference>
<comment type="caution">
    <text evidence="13">The sequence shown here is derived from an EMBL/GenBank/DDBJ whole genome shotgun (WGS) entry which is preliminary data.</text>
</comment>
<evidence type="ECO:0000259" key="12">
    <source>
        <dbReference type="PROSITE" id="PS51464"/>
    </source>
</evidence>
<dbReference type="PROSITE" id="PS51278">
    <property type="entry name" value="GATASE_TYPE_2"/>
    <property type="match status" value="1"/>
</dbReference>
<accession>A0AAD4BR02</accession>
<protein>
    <recommendedName>
        <fullName evidence="4">glutamine--fructose-6-phosphate transaminase (isomerizing)</fullName>
        <ecNumber evidence="4">2.6.1.16</ecNumber>
    </recommendedName>
    <alternativeName>
        <fullName evidence="10">D-fructose-6-phosphate amidotransferase</fullName>
    </alternativeName>
    <alternativeName>
        <fullName evidence="9">Hexosephosphate aminotransferase</fullName>
    </alternativeName>
</protein>
<dbReference type="EC" id="2.6.1.16" evidence="4"/>
<dbReference type="CDD" id="cd05008">
    <property type="entry name" value="SIS_GlmS_GlmD_1"/>
    <property type="match status" value="1"/>
</dbReference>
<dbReference type="PANTHER" id="PTHR10937:SF0">
    <property type="entry name" value="GLUTAMINE--FRUCTOSE-6-PHOSPHATE TRANSAMINASE (ISOMERIZING)"/>
    <property type="match status" value="1"/>
</dbReference>